<dbReference type="EMBL" id="VSSQ01067680">
    <property type="protein sequence ID" value="MPN20026.1"/>
    <property type="molecule type" value="Genomic_DNA"/>
</dbReference>
<evidence type="ECO:0000313" key="2">
    <source>
        <dbReference type="EMBL" id="MPN20026.1"/>
    </source>
</evidence>
<accession>A0A645G1I6</accession>
<dbReference type="Gene3D" id="3.30.70.260">
    <property type="match status" value="1"/>
</dbReference>
<protein>
    <recommendedName>
        <fullName evidence="1">ACT domain-containing protein</fullName>
    </recommendedName>
</protein>
<dbReference type="PROSITE" id="PS51671">
    <property type="entry name" value="ACT"/>
    <property type="match status" value="1"/>
</dbReference>
<name>A0A645G1I6_9ZZZZ</name>
<dbReference type="InterPro" id="IPR002912">
    <property type="entry name" value="ACT_dom"/>
</dbReference>
<dbReference type="SUPFAM" id="SSF55021">
    <property type="entry name" value="ACT-like"/>
    <property type="match status" value="1"/>
</dbReference>
<gene>
    <name evidence="2" type="ORF">SDC9_167402</name>
</gene>
<dbReference type="Pfam" id="PF13291">
    <property type="entry name" value="ACT_4"/>
    <property type="match status" value="1"/>
</dbReference>
<dbReference type="AlphaFoldDB" id="A0A645G1I6"/>
<organism evidence="2">
    <name type="scientific">bioreactor metagenome</name>
    <dbReference type="NCBI Taxonomy" id="1076179"/>
    <lineage>
        <taxon>unclassified sequences</taxon>
        <taxon>metagenomes</taxon>
        <taxon>ecological metagenomes</taxon>
    </lineage>
</organism>
<dbReference type="CDD" id="cd04876">
    <property type="entry name" value="ACT_RelA-SpoT"/>
    <property type="match status" value="1"/>
</dbReference>
<dbReference type="InterPro" id="IPR045865">
    <property type="entry name" value="ACT-like_dom_sf"/>
</dbReference>
<proteinExistence type="predicted"/>
<feature type="domain" description="ACT" evidence="1">
    <location>
        <begin position="1"/>
        <end position="72"/>
    </location>
</feature>
<evidence type="ECO:0000259" key="1">
    <source>
        <dbReference type="PROSITE" id="PS51671"/>
    </source>
</evidence>
<reference evidence="2" key="1">
    <citation type="submission" date="2019-08" db="EMBL/GenBank/DDBJ databases">
        <authorList>
            <person name="Kucharzyk K."/>
            <person name="Murdoch R.W."/>
            <person name="Higgins S."/>
            <person name="Loffler F."/>
        </authorList>
    </citation>
    <scope>NUCLEOTIDE SEQUENCE</scope>
</reference>
<comment type="caution">
    <text evidence="2">The sequence shown here is derived from an EMBL/GenBank/DDBJ whole genome shotgun (WGS) entry which is preliminary data.</text>
</comment>
<sequence length="76" mass="8382">MLTKNARGVLARVASAIAEEDCNIQSVHMDSEQGAYTALNLTLQVHDRMHLAKVMRGVRRVPEVVRIGRVKADGRA</sequence>